<feature type="region of interest" description="Disordered" evidence="6">
    <location>
        <begin position="745"/>
        <end position="843"/>
    </location>
</feature>
<evidence type="ECO:0000313" key="8">
    <source>
        <dbReference type="EMBL" id="KAK9670577.1"/>
    </source>
</evidence>
<dbReference type="GO" id="GO:0008270">
    <property type="term" value="F:zinc ion binding"/>
    <property type="evidence" value="ECO:0007669"/>
    <property type="project" value="UniProtKB-KW"/>
</dbReference>
<feature type="compositionally biased region" description="Basic and acidic residues" evidence="6">
    <location>
        <begin position="800"/>
        <end position="819"/>
    </location>
</feature>
<dbReference type="AlphaFoldDB" id="A0AAW1H3I9"/>
<dbReference type="GO" id="GO:0034244">
    <property type="term" value="P:negative regulation of transcription elongation by RNA polymerase II"/>
    <property type="evidence" value="ECO:0007669"/>
    <property type="project" value="InterPro"/>
</dbReference>
<keyword evidence="1" id="KW-0479">Metal-binding</keyword>
<dbReference type="InterPro" id="IPR019786">
    <property type="entry name" value="Zinc_finger_PHD-type_CS"/>
</dbReference>
<evidence type="ECO:0000256" key="5">
    <source>
        <dbReference type="ARBA" id="ARBA00023163"/>
    </source>
</evidence>
<dbReference type="InterPro" id="IPR013083">
    <property type="entry name" value="Znf_RING/FYVE/PHD"/>
</dbReference>
<dbReference type="PANTHER" id="PTHR33304">
    <property type="match status" value="1"/>
</dbReference>
<evidence type="ECO:0000256" key="3">
    <source>
        <dbReference type="ARBA" id="ARBA00022833"/>
    </source>
</evidence>
<dbReference type="EMBL" id="JBDFQZ010000013">
    <property type="protein sequence ID" value="KAK9670577.1"/>
    <property type="molecule type" value="Genomic_DNA"/>
</dbReference>
<evidence type="ECO:0000259" key="7">
    <source>
        <dbReference type="SMART" id="SM00249"/>
    </source>
</evidence>
<accession>A0AAW1H3I9</accession>
<feature type="domain" description="Zinc finger PHD-type" evidence="7">
    <location>
        <begin position="3"/>
        <end position="51"/>
    </location>
</feature>
<proteinExistence type="predicted"/>
<dbReference type="SMART" id="SM00249">
    <property type="entry name" value="PHD"/>
    <property type="match status" value="1"/>
</dbReference>
<gene>
    <name evidence="8" type="ORF">RND81_13G210700</name>
</gene>
<feature type="compositionally biased region" description="Basic and acidic residues" evidence="6">
    <location>
        <begin position="827"/>
        <end position="843"/>
    </location>
</feature>
<evidence type="ECO:0000313" key="9">
    <source>
        <dbReference type="Proteomes" id="UP001443914"/>
    </source>
</evidence>
<dbReference type="PANTHER" id="PTHR33304:SF49">
    <property type="entry name" value="OS12G0161500 PROTEIN"/>
    <property type="match status" value="1"/>
</dbReference>
<dbReference type="InterPro" id="IPR001965">
    <property type="entry name" value="Znf_PHD"/>
</dbReference>
<dbReference type="InterPro" id="IPR056280">
    <property type="entry name" value="AIPP2-like_SPOC"/>
</dbReference>
<feature type="compositionally biased region" description="Basic and acidic residues" evidence="6">
    <location>
        <begin position="102"/>
        <end position="113"/>
    </location>
</feature>
<keyword evidence="9" id="KW-1185">Reference proteome</keyword>
<name>A0AAW1H3I9_SAPOF</name>
<dbReference type="CDD" id="cd15489">
    <property type="entry name" value="PHD_SF"/>
    <property type="match status" value="1"/>
</dbReference>
<dbReference type="InterPro" id="IPR011011">
    <property type="entry name" value="Znf_FYVE_PHD"/>
</dbReference>
<evidence type="ECO:0000256" key="6">
    <source>
        <dbReference type="SAM" id="MobiDB-lite"/>
    </source>
</evidence>
<evidence type="ECO:0000256" key="1">
    <source>
        <dbReference type="ARBA" id="ARBA00022723"/>
    </source>
</evidence>
<dbReference type="PROSITE" id="PS01359">
    <property type="entry name" value="ZF_PHD_1"/>
    <property type="match status" value="1"/>
</dbReference>
<keyword evidence="4" id="KW-0805">Transcription regulation</keyword>
<feature type="compositionally biased region" description="Basic and acidic residues" evidence="6">
    <location>
        <begin position="429"/>
        <end position="447"/>
    </location>
</feature>
<protein>
    <recommendedName>
        <fullName evidence="7">Zinc finger PHD-type domain-containing protein</fullName>
    </recommendedName>
</protein>
<feature type="compositionally biased region" description="Polar residues" evidence="6">
    <location>
        <begin position="772"/>
        <end position="781"/>
    </location>
</feature>
<feature type="compositionally biased region" description="Basic and acidic residues" evidence="6">
    <location>
        <begin position="749"/>
        <end position="770"/>
    </location>
</feature>
<dbReference type="Pfam" id="PF23121">
    <property type="entry name" value="SPOC_AIPP2"/>
    <property type="match status" value="1"/>
</dbReference>
<keyword evidence="2" id="KW-0863">Zinc-finger</keyword>
<keyword evidence="5" id="KW-0804">Transcription</keyword>
<sequence length="843" mass="95715">MIVCQICGDKGYSNLLVNCVQCQNVAVHRYCVVGPAIFNDEGFKWSCEDCVLRNTKPASPRRKSERLISTVKRITTRNKTRKQQRNNLSSPQVQNRAGFQKENFDQKKKEGSVKRTQAQNKERRNPVLQNALDATEFIHKELISDNDLKKGSSEAVPISGQKIENVSTSDGTGLEQVKLVKNVSSLSSKVQDVVKSKEHRNPVLQNALDATEVNHKKLNSNNDLKKGSSEAVQIGGQKIENVNSADRTGLEQVKLVKNVDSLSSKVQDVVKNTERRNCVLQYALDATEVIHKKLNSNNSLKEGSSEAVQLRGQKIENVNSSDKTGLVQSKLVKNVGSPSSKVQDLVKESAGMTAGDMQGESKSSKEQNLTDVSLCRNEDRIDENMFSADEGGHEVTGSEKSSCDIHPKILEEMHINKNYSQDSDCADQADTKKSGVEETKVDVSDRQAPRKRRRLIIEMDYSDEEPVFVVAKRPQHVADSKDPLCKSSSEAVSKLSDAGLAQISSMESVPRSSPMKVDDCVLPRERSVVFDNHGLVHLSSVNLIDNFPAQPLYDVAWRGYCKISDNEYSTPLVLEAHLSNKAHENVHDAVPTLPELLNFDFVPKKYAWPKDFEKPCLTGDEIGLYLFPVDERDERSYECIIDKMNDNDLMLKSRVNNLELLVFCSLELPREERTFRRNYYLWGVFKPWKEPIMPNEPSNSHTSNARLPKPMVVPAPAPAEYSSDGIYHPKDVGTTRVMNSSLCPSSLDDNIRAHQKDVRLPLERPRDKRGYNSHQKGSSNRHLPHRENYDRRPRKFRKTHDRERHRDAEFSGYDREQNRRWKKRTSKWKDRGFKDSRHSYRRY</sequence>
<dbReference type="Gene3D" id="3.30.40.10">
    <property type="entry name" value="Zinc/RING finger domain, C3HC4 (zinc finger)"/>
    <property type="match status" value="1"/>
</dbReference>
<dbReference type="Proteomes" id="UP001443914">
    <property type="component" value="Unassembled WGS sequence"/>
</dbReference>
<comment type="caution">
    <text evidence="8">The sequence shown here is derived from an EMBL/GenBank/DDBJ whole genome shotgun (WGS) entry which is preliminary data.</text>
</comment>
<evidence type="ECO:0000256" key="4">
    <source>
        <dbReference type="ARBA" id="ARBA00023015"/>
    </source>
</evidence>
<reference evidence="8" key="1">
    <citation type="submission" date="2024-03" db="EMBL/GenBank/DDBJ databases">
        <title>WGS assembly of Saponaria officinalis var. Norfolk2.</title>
        <authorList>
            <person name="Jenkins J."/>
            <person name="Shu S."/>
            <person name="Grimwood J."/>
            <person name="Barry K."/>
            <person name="Goodstein D."/>
            <person name="Schmutz J."/>
            <person name="Leebens-Mack J."/>
            <person name="Osbourn A."/>
        </authorList>
    </citation>
    <scope>NUCLEOTIDE SEQUENCE [LARGE SCALE GENOMIC DNA]</scope>
    <source>
        <strain evidence="8">JIC</strain>
    </source>
</reference>
<organism evidence="8 9">
    <name type="scientific">Saponaria officinalis</name>
    <name type="common">Common soapwort</name>
    <name type="synonym">Lychnis saponaria</name>
    <dbReference type="NCBI Taxonomy" id="3572"/>
    <lineage>
        <taxon>Eukaryota</taxon>
        <taxon>Viridiplantae</taxon>
        <taxon>Streptophyta</taxon>
        <taxon>Embryophyta</taxon>
        <taxon>Tracheophyta</taxon>
        <taxon>Spermatophyta</taxon>
        <taxon>Magnoliopsida</taxon>
        <taxon>eudicotyledons</taxon>
        <taxon>Gunneridae</taxon>
        <taxon>Pentapetalae</taxon>
        <taxon>Caryophyllales</taxon>
        <taxon>Caryophyllaceae</taxon>
        <taxon>Caryophylleae</taxon>
        <taxon>Saponaria</taxon>
    </lineage>
</organism>
<dbReference type="InterPro" id="IPR049914">
    <property type="entry name" value="PHD1-3/5-6"/>
</dbReference>
<dbReference type="SUPFAM" id="SSF57903">
    <property type="entry name" value="FYVE/PHD zinc finger"/>
    <property type="match status" value="1"/>
</dbReference>
<dbReference type="GO" id="GO:0140566">
    <property type="term" value="F:histone reader activity"/>
    <property type="evidence" value="ECO:0007669"/>
    <property type="project" value="InterPro"/>
</dbReference>
<feature type="region of interest" description="Disordered" evidence="6">
    <location>
        <begin position="78"/>
        <end position="124"/>
    </location>
</feature>
<keyword evidence="3" id="KW-0862">Zinc</keyword>
<feature type="region of interest" description="Disordered" evidence="6">
    <location>
        <begin position="421"/>
        <end position="447"/>
    </location>
</feature>
<evidence type="ECO:0000256" key="2">
    <source>
        <dbReference type="ARBA" id="ARBA00022771"/>
    </source>
</evidence>
<feature type="compositionally biased region" description="Polar residues" evidence="6">
    <location>
        <begin position="85"/>
        <end position="97"/>
    </location>
</feature>